<comment type="caution">
    <text evidence="6">The sequence shown here is derived from an EMBL/GenBank/DDBJ whole genome shotgun (WGS) entry which is preliminary data.</text>
</comment>
<keyword evidence="4" id="KW-1133">Transmembrane helix</keyword>
<dbReference type="Proteomes" id="UP000030960">
    <property type="component" value="Unassembled WGS sequence"/>
</dbReference>
<dbReference type="STRING" id="561184.SAMN05216376_104344"/>
<keyword evidence="5" id="KW-0472">Membrane</keyword>
<keyword evidence="3" id="KW-0812">Transmembrane</keyword>
<comment type="subcellular location">
    <subcellularLocation>
        <location evidence="1">Membrane</location>
        <topology evidence="1">Multi-pass membrane protein</topology>
    </subcellularLocation>
</comment>
<gene>
    <name evidence="6" type="ORF">OA50_03484</name>
</gene>
<comment type="similarity">
    <text evidence="2">Belongs to the drug/metabolite transporter (DMT) superfamily. 10 TMS drug/metabolite exporter (DME) (TC 2.A.7.3) family.</text>
</comment>
<dbReference type="InterPro" id="IPR037185">
    <property type="entry name" value="EmrE-like"/>
</dbReference>
<protein>
    <submittedName>
        <fullName evidence="6">Putative permease component of ABC transporter</fullName>
    </submittedName>
</protein>
<dbReference type="GO" id="GO:0016020">
    <property type="term" value="C:membrane"/>
    <property type="evidence" value="ECO:0007669"/>
    <property type="project" value="UniProtKB-SubCell"/>
</dbReference>
<dbReference type="SUPFAM" id="SSF103481">
    <property type="entry name" value="Multidrug resistance efflux transporter EmrE"/>
    <property type="match status" value="2"/>
</dbReference>
<accession>A0A0B3RUS8</accession>
<dbReference type="AlphaFoldDB" id="A0A0B3RUS8"/>
<name>A0A0B3RUS8_9RHOB</name>
<evidence type="ECO:0000313" key="7">
    <source>
        <dbReference type="Proteomes" id="UP000030960"/>
    </source>
</evidence>
<evidence type="ECO:0000256" key="5">
    <source>
        <dbReference type="ARBA" id="ARBA00023136"/>
    </source>
</evidence>
<proteinExistence type="inferred from homology"/>
<dbReference type="PANTHER" id="PTHR22911:SF6">
    <property type="entry name" value="SOLUTE CARRIER FAMILY 35 MEMBER G1"/>
    <property type="match status" value="1"/>
</dbReference>
<evidence type="ECO:0000256" key="2">
    <source>
        <dbReference type="ARBA" id="ARBA00009853"/>
    </source>
</evidence>
<dbReference type="GeneID" id="66501715"/>
<dbReference type="EMBL" id="JSUQ01000014">
    <property type="protein sequence ID" value="KHQ51847.1"/>
    <property type="molecule type" value="Genomic_DNA"/>
</dbReference>
<evidence type="ECO:0000256" key="3">
    <source>
        <dbReference type="ARBA" id="ARBA00022692"/>
    </source>
</evidence>
<evidence type="ECO:0000256" key="1">
    <source>
        <dbReference type="ARBA" id="ARBA00004141"/>
    </source>
</evidence>
<evidence type="ECO:0000256" key="4">
    <source>
        <dbReference type="ARBA" id="ARBA00022989"/>
    </source>
</evidence>
<dbReference type="InterPro" id="IPR000620">
    <property type="entry name" value="EamA_dom"/>
</dbReference>
<dbReference type="RefSeq" id="WP_223306241.1">
    <property type="nucleotide sequence ID" value="NZ_AP022337.1"/>
</dbReference>
<organism evidence="6 7">
    <name type="scientific">Mameliella alba</name>
    <dbReference type="NCBI Taxonomy" id="561184"/>
    <lineage>
        <taxon>Bacteria</taxon>
        <taxon>Pseudomonadati</taxon>
        <taxon>Pseudomonadota</taxon>
        <taxon>Alphaproteobacteria</taxon>
        <taxon>Rhodobacterales</taxon>
        <taxon>Roseobacteraceae</taxon>
        <taxon>Mameliella</taxon>
    </lineage>
</organism>
<evidence type="ECO:0000313" key="6">
    <source>
        <dbReference type="EMBL" id="KHQ51847.1"/>
    </source>
</evidence>
<reference evidence="6 7" key="1">
    <citation type="submission" date="2014-10" db="EMBL/GenBank/DDBJ databases">
        <title>Genome sequence of Ponticoccus sp. strain UMTAT08 isolated from clonal culture of toxic dinoflagellate Alexandrium tamiyavanichii.</title>
        <authorList>
            <person name="Gan H.Y."/>
            <person name="Muhd D.-D."/>
            <person name="Mohd Noor M.E."/>
            <person name="Yeong Y.S."/>
            <person name="Usup G."/>
        </authorList>
    </citation>
    <scope>NUCLEOTIDE SEQUENCE [LARGE SCALE GENOMIC DNA]</scope>
    <source>
        <strain evidence="6 7">UMTAT08</strain>
    </source>
</reference>
<keyword evidence="7" id="KW-1185">Reference proteome</keyword>
<sequence>MRSDQKELLGVSLMMLASALGAVDAVLVRQLSPEVHPFVMGFTRSLFGLLVVLPWILSRPGMLKSNYHFRHFLRAALKLASLLAYFVAFATAPLAIVTAIAFTAPIFVTIGAWLFLSERPRALRIAAVAVGFAGVLIVLNPGSDTGISLGLQFALLGALLTALIQLILKPMSARDSTETLVAWNLIATVPVAAIPAAFVWSNPTLAQWGLLAVQGVLGALAMTCVTRAFYYAEASLIGPVDFLRLPFVAALGYLFFGQVVAMSTWIGALVIFVATILMAQSARRRPVL</sequence>
<dbReference type="PANTHER" id="PTHR22911">
    <property type="entry name" value="ACYL-MALONYL CONDENSING ENZYME-RELATED"/>
    <property type="match status" value="1"/>
</dbReference>
<dbReference type="Pfam" id="PF00892">
    <property type="entry name" value="EamA"/>
    <property type="match status" value="2"/>
</dbReference>